<keyword evidence="1" id="KW-1133">Transmembrane helix</keyword>
<evidence type="ECO:0000313" key="2">
    <source>
        <dbReference type="EMBL" id="SDK02121.1"/>
    </source>
</evidence>
<accession>A0A1G8YHD9</accession>
<dbReference type="OrthoDB" id="107838at2157"/>
<evidence type="ECO:0000313" key="3">
    <source>
        <dbReference type="Proteomes" id="UP000326500"/>
    </source>
</evidence>
<dbReference type="EMBL" id="FNFT01000003">
    <property type="protein sequence ID" value="SDK02121.1"/>
    <property type="molecule type" value="Genomic_DNA"/>
</dbReference>
<protein>
    <recommendedName>
        <fullName evidence="4">DUF4352 domain-containing protein</fullName>
    </recommendedName>
</protein>
<keyword evidence="1" id="KW-0472">Membrane</keyword>
<feature type="transmembrane region" description="Helical" evidence="1">
    <location>
        <begin position="12"/>
        <end position="31"/>
    </location>
</feature>
<dbReference type="RefSeq" id="WP_066954371.1">
    <property type="nucleotide sequence ID" value="NZ_BCNX01000003.1"/>
</dbReference>
<sequence>MTMRGSQRPLLPVASLAGVILFIVLIFPGAYTFSFLDLSVEGGNDPGNTLVVRSGPDSNTTCPSELTDDEKLESLIARASIPLLEVSVESIYSMYRSDDMAVRNLATEISSLVDSYRAEAATLDASPAMAPSYEHFTAALDEFSRAGILLNGNRPLSQSMADDALRHLGLGIERLSQAMQDCNRSHIEHSKAPVDMMSLAAEPASLFSDALSIGERYRYDDQRGENAISLIVGPITWSKAFQTTGTKPVQYVAGSGKAYLLVAVEVTHLGHKGNGANTRIQTPGESAFVLHYAGETYHPLKAPGSTTRGGSYSRVMLDRHESVGGYLFFEVPDGLDPARAYLQVNIGGESVVWNLGRVSLP</sequence>
<gene>
    <name evidence="2" type="ORF">SAMN04488571_10319</name>
</gene>
<evidence type="ECO:0008006" key="4">
    <source>
        <dbReference type="Google" id="ProtNLM"/>
    </source>
</evidence>
<keyword evidence="3" id="KW-1185">Reference proteome</keyword>
<proteinExistence type="predicted"/>
<keyword evidence="1" id="KW-0812">Transmembrane</keyword>
<dbReference type="AlphaFoldDB" id="A0A1G8YHD9"/>
<reference evidence="2 3" key="1">
    <citation type="submission" date="2016-10" db="EMBL/GenBank/DDBJ databases">
        <authorList>
            <person name="Varghese N."/>
            <person name="Submissions S."/>
        </authorList>
    </citation>
    <scope>NUCLEOTIDE SEQUENCE [LARGE SCALE GENOMIC DNA]</scope>
    <source>
        <strain evidence="2 3">DSM 2373</strain>
    </source>
</reference>
<organism evidence="2 3">
    <name type="scientific">Methanoculleus thermophilus</name>
    <dbReference type="NCBI Taxonomy" id="2200"/>
    <lineage>
        <taxon>Archaea</taxon>
        <taxon>Methanobacteriati</taxon>
        <taxon>Methanobacteriota</taxon>
        <taxon>Stenosarchaea group</taxon>
        <taxon>Methanomicrobia</taxon>
        <taxon>Methanomicrobiales</taxon>
        <taxon>Methanomicrobiaceae</taxon>
        <taxon>Methanoculleus</taxon>
    </lineage>
</organism>
<evidence type="ECO:0000256" key="1">
    <source>
        <dbReference type="SAM" id="Phobius"/>
    </source>
</evidence>
<name>A0A1G8YHD9_9EURY</name>
<dbReference type="Proteomes" id="UP000326500">
    <property type="component" value="Unassembled WGS sequence"/>
</dbReference>